<reference evidence="2" key="2">
    <citation type="journal article" date="2022" name="Microb. Genom.">
        <title>A chromosome-scale genome assembly of the tomato pathogen Cladosporium fulvum reveals a compartmentalized genome architecture and the presence of a dispensable chromosome.</title>
        <authorList>
            <person name="Zaccaron A.Z."/>
            <person name="Chen L.H."/>
            <person name="Samaras A."/>
            <person name="Stergiopoulos I."/>
        </authorList>
    </citation>
    <scope>NUCLEOTIDE SEQUENCE</scope>
    <source>
        <strain evidence="2">Race5_Kim</strain>
    </source>
</reference>
<evidence type="ECO:0000313" key="3">
    <source>
        <dbReference type="Proteomes" id="UP000756132"/>
    </source>
</evidence>
<accession>A0A9Q8PEJ0</accession>
<dbReference type="RefSeq" id="XP_047765337.1">
    <property type="nucleotide sequence ID" value="XM_047910509.1"/>
</dbReference>
<protein>
    <submittedName>
        <fullName evidence="2">Uncharacterized protein</fullName>
    </submittedName>
</protein>
<gene>
    <name evidence="2" type="ORF">CLAFUR5_11361</name>
</gene>
<organism evidence="2 3">
    <name type="scientific">Passalora fulva</name>
    <name type="common">Tomato leaf mold</name>
    <name type="synonym">Cladosporium fulvum</name>
    <dbReference type="NCBI Taxonomy" id="5499"/>
    <lineage>
        <taxon>Eukaryota</taxon>
        <taxon>Fungi</taxon>
        <taxon>Dikarya</taxon>
        <taxon>Ascomycota</taxon>
        <taxon>Pezizomycotina</taxon>
        <taxon>Dothideomycetes</taxon>
        <taxon>Dothideomycetidae</taxon>
        <taxon>Mycosphaerellales</taxon>
        <taxon>Mycosphaerellaceae</taxon>
        <taxon>Fulvia</taxon>
    </lineage>
</organism>
<dbReference type="KEGG" id="ffu:CLAFUR5_11361"/>
<evidence type="ECO:0000256" key="1">
    <source>
        <dbReference type="SAM" id="SignalP"/>
    </source>
</evidence>
<evidence type="ECO:0000313" key="2">
    <source>
        <dbReference type="EMBL" id="UJO20971.1"/>
    </source>
</evidence>
<keyword evidence="1" id="KW-0732">Signal</keyword>
<dbReference type="Proteomes" id="UP000756132">
    <property type="component" value="Chromosome 8"/>
</dbReference>
<dbReference type="EMBL" id="CP090170">
    <property type="protein sequence ID" value="UJO20971.1"/>
    <property type="molecule type" value="Genomic_DNA"/>
</dbReference>
<proteinExistence type="predicted"/>
<name>A0A9Q8PEJ0_PASFU</name>
<keyword evidence="3" id="KW-1185">Reference proteome</keyword>
<feature type="signal peptide" evidence="1">
    <location>
        <begin position="1"/>
        <end position="20"/>
    </location>
</feature>
<feature type="chain" id="PRO_5040298848" evidence="1">
    <location>
        <begin position="21"/>
        <end position="80"/>
    </location>
</feature>
<dbReference type="AlphaFoldDB" id="A0A9Q8PEJ0"/>
<reference evidence="2" key="1">
    <citation type="submission" date="2021-12" db="EMBL/GenBank/DDBJ databases">
        <authorList>
            <person name="Zaccaron A."/>
            <person name="Stergiopoulos I."/>
        </authorList>
    </citation>
    <scope>NUCLEOTIDE SEQUENCE</scope>
    <source>
        <strain evidence="2">Race5_Kim</strain>
    </source>
</reference>
<sequence>MKFLLLLSTLAALDTIGVIAGPVGHDTDIVPRAAGDLMVAPRAEAGGITIDLGDLGDLASNDDSDMVKSDGQYRGCECSL</sequence>
<dbReference type="GeneID" id="71991239"/>